<dbReference type="Proteomes" id="UP000019376">
    <property type="component" value="Unassembled WGS sequence"/>
</dbReference>
<accession>S8B4Q0</accession>
<organism evidence="2 3">
    <name type="scientific">Penicillium oxalicum (strain 114-2 / CGMCC 5302)</name>
    <name type="common">Penicillium decumbens</name>
    <dbReference type="NCBI Taxonomy" id="933388"/>
    <lineage>
        <taxon>Eukaryota</taxon>
        <taxon>Fungi</taxon>
        <taxon>Dikarya</taxon>
        <taxon>Ascomycota</taxon>
        <taxon>Pezizomycotina</taxon>
        <taxon>Eurotiomycetes</taxon>
        <taxon>Eurotiomycetidae</taxon>
        <taxon>Eurotiales</taxon>
        <taxon>Aspergillaceae</taxon>
        <taxon>Penicillium</taxon>
    </lineage>
</organism>
<protein>
    <submittedName>
        <fullName evidence="2">Uncharacterized protein</fullName>
    </submittedName>
</protein>
<evidence type="ECO:0000256" key="1">
    <source>
        <dbReference type="SAM" id="MobiDB-lite"/>
    </source>
</evidence>
<sequence>MSEAEGRSHARSAVAGGSGAQPTPANNVGGNNSNDPSSTRNEGTGHVAAPNLASTKGSFLGLADQKSRAENNYMARADEAADGRPLGPGAEGTCATEDHSFMAQKPGTSDTLPGWNAVKSVIGSATGSS</sequence>
<dbReference type="STRING" id="933388.S8B4Q0"/>
<name>S8B4Q0_PENO1</name>
<gene>
    <name evidence="2" type="ORF">PDE_08775</name>
</gene>
<feature type="region of interest" description="Disordered" evidence="1">
    <location>
        <begin position="1"/>
        <end position="94"/>
    </location>
</feature>
<dbReference type="EMBL" id="KB644415">
    <property type="protein sequence ID" value="EPS33813.1"/>
    <property type="molecule type" value="Genomic_DNA"/>
</dbReference>
<dbReference type="OrthoDB" id="4504900at2759"/>
<evidence type="ECO:0000313" key="2">
    <source>
        <dbReference type="EMBL" id="EPS33813.1"/>
    </source>
</evidence>
<evidence type="ECO:0000313" key="3">
    <source>
        <dbReference type="Proteomes" id="UP000019376"/>
    </source>
</evidence>
<dbReference type="AlphaFoldDB" id="S8B4Q0"/>
<feature type="compositionally biased region" description="Polar residues" evidence="1">
    <location>
        <begin position="20"/>
        <end position="42"/>
    </location>
</feature>
<dbReference type="eggNOG" id="ENOG502RNUA">
    <property type="taxonomic scope" value="Eukaryota"/>
</dbReference>
<reference evidence="2 3" key="1">
    <citation type="journal article" date="2013" name="PLoS ONE">
        <title>Genomic and secretomic analyses reveal unique features of the lignocellulolytic enzyme system of Penicillium decumbens.</title>
        <authorList>
            <person name="Liu G."/>
            <person name="Zhang L."/>
            <person name="Wei X."/>
            <person name="Zou G."/>
            <person name="Qin Y."/>
            <person name="Ma L."/>
            <person name="Li J."/>
            <person name="Zheng H."/>
            <person name="Wang S."/>
            <person name="Wang C."/>
            <person name="Xun L."/>
            <person name="Zhao G.-P."/>
            <person name="Zhou Z."/>
            <person name="Qu Y."/>
        </authorList>
    </citation>
    <scope>NUCLEOTIDE SEQUENCE [LARGE SCALE GENOMIC DNA]</scope>
    <source>
        <strain evidence="3">114-2 / CGMCC 5302</strain>
    </source>
</reference>
<proteinExistence type="predicted"/>
<keyword evidence="3" id="KW-1185">Reference proteome</keyword>
<dbReference type="PhylomeDB" id="S8B4Q0"/>
<dbReference type="HOGENOM" id="CLU_1886446_0_0_1"/>